<reference evidence="1" key="2">
    <citation type="journal article" date="2021" name="Microbiome">
        <title>Successional dynamics and alternative stable states in a saline activated sludge microbial community over 9 years.</title>
        <authorList>
            <person name="Wang Y."/>
            <person name="Ye J."/>
            <person name="Ju F."/>
            <person name="Liu L."/>
            <person name="Boyd J.A."/>
            <person name="Deng Y."/>
            <person name="Parks D.H."/>
            <person name="Jiang X."/>
            <person name="Yin X."/>
            <person name="Woodcroft B.J."/>
            <person name="Tyson G.W."/>
            <person name="Hugenholtz P."/>
            <person name="Polz M.F."/>
            <person name="Zhang T."/>
        </authorList>
    </citation>
    <scope>NUCLEOTIDE SEQUENCE</scope>
    <source>
        <strain evidence="1">HKST-UBA03</strain>
    </source>
</reference>
<evidence type="ECO:0000313" key="1">
    <source>
        <dbReference type="EMBL" id="MCA9391969.1"/>
    </source>
</evidence>
<comment type="caution">
    <text evidence="1">The sequence shown here is derived from an EMBL/GenBank/DDBJ whole genome shotgun (WGS) entry which is preliminary data.</text>
</comment>
<dbReference type="EMBL" id="JAGQKZ010000012">
    <property type="protein sequence ID" value="MCA9391969.1"/>
    <property type="molecule type" value="Genomic_DNA"/>
</dbReference>
<name>A0A955LK55_UNCKA</name>
<proteinExistence type="predicted"/>
<evidence type="ECO:0000313" key="2">
    <source>
        <dbReference type="Proteomes" id="UP000751518"/>
    </source>
</evidence>
<sequence length="187" mass="21657">MAAKPVIYLYPEHTQTIDVKLDFDGKIIADYPSYDEVTKGWTVNAYPDGTLENQADGKEYSYLFWEGEVSQQVDWDLSTGFVVKGDDTRAFLQKKLSDIGLTPREYNEFIVYWYPLMKDNAYNFIHFAGEQYTDLAKLTISPTPDAVLRVFMVYQPLDEKIDVEPQTFKNFQREGFTVVEWGGTRAR</sequence>
<dbReference type="AlphaFoldDB" id="A0A955LK55"/>
<dbReference type="Proteomes" id="UP000751518">
    <property type="component" value="Unassembled WGS sequence"/>
</dbReference>
<reference evidence="1" key="1">
    <citation type="submission" date="2020-04" db="EMBL/GenBank/DDBJ databases">
        <authorList>
            <person name="Zhang T."/>
        </authorList>
    </citation>
    <scope>NUCLEOTIDE SEQUENCE</scope>
    <source>
        <strain evidence="1">HKST-UBA03</strain>
    </source>
</reference>
<gene>
    <name evidence="1" type="ORF">KC614_02065</name>
</gene>
<protein>
    <submittedName>
        <fullName evidence="1">Uncharacterized protein</fullName>
    </submittedName>
</protein>
<accession>A0A955LK55</accession>
<organism evidence="1 2">
    <name type="scientific">candidate division WWE3 bacterium</name>
    <dbReference type="NCBI Taxonomy" id="2053526"/>
    <lineage>
        <taxon>Bacteria</taxon>
        <taxon>Katanobacteria</taxon>
    </lineage>
</organism>